<accession>A0A448TU49</accession>
<dbReference type="Proteomes" id="UP000279799">
    <property type="component" value="Chromosome"/>
</dbReference>
<dbReference type="AlphaFoldDB" id="A0A448TU49"/>
<name>A0A448TU49_9PAST</name>
<dbReference type="KEGG" id="adp:NCTC12871_00816"/>
<dbReference type="EMBL" id="LR134510">
    <property type="protein sequence ID" value="VEJ09363.1"/>
    <property type="molecule type" value="Genomic_DNA"/>
</dbReference>
<evidence type="ECO:0000313" key="1">
    <source>
        <dbReference type="EMBL" id="VEJ09363.1"/>
    </source>
</evidence>
<keyword evidence="2" id="KW-1185">Reference proteome</keyword>
<gene>
    <name evidence="1" type="ORF">NCTC12871_00816</name>
</gene>
<evidence type="ECO:0000313" key="2">
    <source>
        <dbReference type="Proteomes" id="UP000279799"/>
    </source>
</evidence>
<reference evidence="1 2" key="1">
    <citation type="submission" date="2018-12" db="EMBL/GenBank/DDBJ databases">
        <authorList>
            <consortium name="Pathogen Informatics"/>
        </authorList>
    </citation>
    <scope>NUCLEOTIDE SEQUENCE [LARGE SCALE GENOMIC DNA]</scope>
    <source>
        <strain evidence="1 2">NCTC12871</strain>
    </source>
</reference>
<proteinExistence type="predicted"/>
<dbReference type="RefSeq" id="WP_126599230.1">
    <property type="nucleotide sequence ID" value="NZ_LR134510.1"/>
</dbReference>
<sequence>MRINTIIFASKINPYAINKTMWLKLEYKNAVKTIPLYKGVYSLDMELTQEVMLAIFIDTLELLEEMNFAWMEKHNEKLK</sequence>
<protein>
    <submittedName>
        <fullName evidence="1">Uncharacterized protein</fullName>
    </submittedName>
</protein>
<organism evidence="1 2">
    <name type="scientific">Actinobacillus delphinicola</name>
    <dbReference type="NCBI Taxonomy" id="51161"/>
    <lineage>
        <taxon>Bacteria</taxon>
        <taxon>Pseudomonadati</taxon>
        <taxon>Pseudomonadota</taxon>
        <taxon>Gammaproteobacteria</taxon>
        <taxon>Pasteurellales</taxon>
        <taxon>Pasteurellaceae</taxon>
        <taxon>Actinobacillus</taxon>
    </lineage>
</organism>